<dbReference type="InterPro" id="IPR037187">
    <property type="entry name" value="DnaK_N"/>
</dbReference>
<accession>A0A1I2SDL4</accession>
<evidence type="ECO:0000313" key="8">
    <source>
        <dbReference type="Proteomes" id="UP000199337"/>
    </source>
</evidence>
<keyword evidence="8" id="KW-1185">Reference proteome</keyword>
<dbReference type="Proteomes" id="UP000199337">
    <property type="component" value="Unassembled WGS sequence"/>
</dbReference>
<dbReference type="PANTHER" id="PTHR33823">
    <property type="entry name" value="RNA POLYMERASE-BINDING TRANSCRIPTION FACTOR DKSA-RELATED"/>
    <property type="match status" value="1"/>
</dbReference>
<evidence type="ECO:0000256" key="5">
    <source>
        <dbReference type="SAM" id="MobiDB-lite"/>
    </source>
</evidence>
<dbReference type="NCBIfam" id="TIGR02890">
    <property type="entry name" value="bacill_yteA"/>
    <property type="match status" value="1"/>
</dbReference>
<evidence type="ECO:0000256" key="3">
    <source>
        <dbReference type="ARBA" id="ARBA00022833"/>
    </source>
</evidence>
<keyword evidence="1" id="KW-0479">Metal-binding</keyword>
<dbReference type="RefSeq" id="WP_092470942.1">
    <property type="nucleotide sequence ID" value="NZ_FOOX01000005.1"/>
</dbReference>
<evidence type="ECO:0000313" key="7">
    <source>
        <dbReference type="EMBL" id="SFG50942.1"/>
    </source>
</evidence>
<feature type="region of interest" description="Disordered" evidence="5">
    <location>
        <begin position="210"/>
        <end position="235"/>
    </location>
</feature>
<organism evidence="7 8">
    <name type="scientific">Desulfotruncus arcticus DSM 17038</name>
    <dbReference type="NCBI Taxonomy" id="1121424"/>
    <lineage>
        <taxon>Bacteria</taxon>
        <taxon>Bacillati</taxon>
        <taxon>Bacillota</taxon>
        <taxon>Clostridia</taxon>
        <taxon>Eubacteriales</taxon>
        <taxon>Desulfallaceae</taxon>
        <taxon>Desulfotruncus</taxon>
    </lineage>
</organism>
<evidence type="ECO:0000256" key="4">
    <source>
        <dbReference type="PROSITE-ProRule" id="PRU00510"/>
    </source>
</evidence>
<reference evidence="8" key="1">
    <citation type="submission" date="2016-10" db="EMBL/GenBank/DDBJ databases">
        <authorList>
            <person name="Varghese N."/>
            <person name="Submissions S."/>
        </authorList>
    </citation>
    <scope>NUCLEOTIDE SEQUENCE [LARGE SCALE GENOMIC DNA]</scope>
    <source>
        <strain evidence="8">DSM 17038</strain>
    </source>
</reference>
<dbReference type="GO" id="GO:0008270">
    <property type="term" value="F:zinc ion binding"/>
    <property type="evidence" value="ECO:0007669"/>
    <property type="project" value="UniProtKB-KW"/>
</dbReference>
<dbReference type="PROSITE" id="PS01102">
    <property type="entry name" value="ZF_DKSA_1"/>
    <property type="match status" value="1"/>
</dbReference>
<evidence type="ECO:0000256" key="1">
    <source>
        <dbReference type="ARBA" id="ARBA00022723"/>
    </source>
</evidence>
<keyword evidence="3" id="KW-0862">Zinc</keyword>
<dbReference type="InterPro" id="IPR020460">
    <property type="entry name" value="Znf_C4-type_bac"/>
</dbReference>
<evidence type="ECO:0000256" key="2">
    <source>
        <dbReference type="ARBA" id="ARBA00022771"/>
    </source>
</evidence>
<dbReference type="Gene3D" id="1.20.120.910">
    <property type="entry name" value="DksA, coiled-coil domain"/>
    <property type="match status" value="1"/>
</dbReference>
<keyword evidence="2" id="KW-0863">Zinc-finger</keyword>
<dbReference type="SUPFAM" id="SSF57716">
    <property type="entry name" value="Glucocorticoid receptor-like (DNA-binding domain)"/>
    <property type="match status" value="1"/>
</dbReference>
<sequence>MDKKQLQHFEQKINKEQERYNTMVSGFDEGLGASLSDSIEELSTYDQHPADVATEVFERSKDFALREDALLKLQAIKHAMQRIKDGTYGICESCGKPIPYDRLEAVPYTTQCVDCRADNEEAVPRINVRPVEEDVLEPPFARDYNDATGKNEYDAEDAWQDLAKWQEHAPHAGAGAYYGSGDGDEEPIGYTELVDHIPYVVGDDGIFYESTKGMDDESPPAEQIDVGLDGQYSKL</sequence>
<dbReference type="AlphaFoldDB" id="A0A1I2SDL4"/>
<feature type="domain" description="Zinc finger DksA/TraR C4-type" evidence="6">
    <location>
        <begin position="86"/>
        <end position="120"/>
    </location>
</feature>
<protein>
    <submittedName>
        <fullName evidence="7">Transcriptional regulator, TraR/DksA family</fullName>
    </submittedName>
</protein>
<dbReference type="OrthoDB" id="9811543at2"/>
<dbReference type="Pfam" id="PF01258">
    <property type="entry name" value="zf-dskA_traR"/>
    <property type="match status" value="1"/>
</dbReference>
<name>A0A1I2SDL4_9FIRM</name>
<dbReference type="EMBL" id="FOOX01000005">
    <property type="protein sequence ID" value="SFG50942.1"/>
    <property type="molecule type" value="Genomic_DNA"/>
</dbReference>
<dbReference type="STRING" id="341036.SAMN05660649_01880"/>
<dbReference type="InterPro" id="IPR014240">
    <property type="entry name" value="YteA"/>
</dbReference>
<dbReference type="InterPro" id="IPR000962">
    <property type="entry name" value="Znf_DskA_TraR"/>
</dbReference>
<dbReference type="PANTHER" id="PTHR33823:SF4">
    <property type="entry name" value="GENERAL STRESS PROTEIN 16O"/>
    <property type="match status" value="1"/>
</dbReference>
<proteinExistence type="predicted"/>
<evidence type="ECO:0000259" key="6">
    <source>
        <dbReference type="Pfam" id="PF01258"/>
    </source>
</evidence>
<dbReference type="SUPFAM" id="SSF109635">
    <property type="entry name" value="DnaK suppressor protein DksA, alpha-hairpin domain"/>
    <property type="match status" value="1"/>
</dbReference>
<dbReference type="PROSITE" id="PS51128">
    <property type="entry name" value="ZF_DKSA_2"/>
    <property type="match status" value="1"/>
</dbReference>
<feature type="zinc finger region" description="dksA C4-type" evidence="4">
    <location>
        <begin position="91"/>
        <end position="115"/>
    </location>
</feature>
<dbReference type="PRINTS" id="PR00618">
    <property type="entry name" value="DKSAZNFINGER"/>
</dbReference>
<gene>
    <name evidence="7" type="ORF">SAMN05660649_01880</name>
</gene>
<dbReference type="InterPro" id="IPR020458">
    <property type="entry name" value="Znf_DskA_TraR_CS"/>
</dbReference>